<proteinExistence type="predicted"/>
<dbReference type="HOGENOM" id="CLU_043144_3_1_7"/>
<dbReference type="Proteomes" id="UP000007844">
    <property type="component" value="Chromosome"/>
</dbReference>
<dbReference type="InterPro" id="IPR020460">
    <property type="entry name" value="Znf_C4-type_bac"/>
</dbReference>
<reference evidence="7 8" key="1">
    <citation type="journal article" date="2011" name="J. Bacteriol.">
        <title>Genome sequence of the mercury-methylating and pleomorphic Desulfovibrio africanus Strain Walvis Bay.</title>
        <authorList>
            <person name="Brown S.D."/>
            <person name="Wall J.D."/>
            <person name="Kucken A.M."/>
            <person name="Gilmour C.C."/>
            <person name="Podar M."/>
            <person name="Brandt C.C."/>
            <person name="Teshima H."/>
            <person name="Detter J.C."/>
            <person name="Han C.S."/>
            <person name="Land M.L."/>
            <person name="Lucas S."/>
            <person name="Han J."/>
            <person name="Pennacchio L."/>
            <person name="Nolan M."/>
            <person name="Pitluck S."/>
            <person name="Woyke T."/>
            <person name="Goodwin L."/>
            <person name="Palumbo A.V."/>
            <person name="Elias D.A."/>
        </authorList>
    </citation>
    <scope>NUCLEOTIDE SEQUENCE [LARGE SCALE GENOMIC DNA]</scope>
    <source>
        <strain evidence="7 8">Walvis Bay</strain>
    </source>
</reference>
<evidence type="ECO:0000313" key="7">
    <source>
        <dbReference type="EMBL" id="EGJ48606.1"/>
    </source>
</evidence>
<protein>
    <submittedName>
        <fullName evidence="7">Transcriptional regulator, TraR/DksA family</fullName>
    </submittedName>
</protein>
<keyword evidence="8" id="KW-1185">Reference proteome</keyword>
<keyword evidence="3" id="KW-0862">Zinc</keyword>
<name>F3YU00_DESAF</name>
<dbReference type="InterPro" id="IPR020458">
    <property type="entry name" value="Znf_DskA_TraR_CS"/>
</dbReference>
<dbReference type="PANTHER" id="PTHR33823">
    <property type="entry name" value="RNA POLYMERASE-BINDING TRANSCRIPTION FACTOR DKSA-RELATED"/>
    <property type="match status" value="1"/>
</dbReference>
<keyword evidence="2" id="KW-0863">Zinc-finger</keyword>
<dbReference type="eggNOG" id="COG1734">
    <property type="taxonomic scope" value="Bacteria"/>
</dbReference>
<dbReference type="Pfam" id="PF21157">
    <property type="entry name" value="DksA_N"/>
    <property type="match status" value="1"/>
</dbReference>
<feature type="domain" description="DnaK suppressor protein DksA N-terminal" evidence="6">
    <location>
        <begin position="8"/>
        <end position="74"/>
    </location>
</feature>
<evidence type="ECO:0000256" key="1">
    <source>
        <dbReference type="ARBA" id="ARBA00022723"/>
    </source>
</evidence>
<dbReference type="Pfam" id="PF01258">
    <property type="entry name" value="zf-dskA_traR"/>
    <property type="match status" value="1"/>
</dbReference>
<dbReference type="EMBL" id="CP003221">
    <property type="protein sequence ID" value="EGJ48606.1"/>
    <property type="molecule type" value="Genomic_DNA"/>
</dbReference>
<dbReference type="PROSITE" id="PS01102">
    <property type="entry name" value="ZF_DKSA_1"/>
    <property type="match status" value="1"/>
</dbReference>
<dbReference type="RefSeq" id="WP_014258465.1">
    <property type="nucleotide sequence ID" value="NC_016629.1"/>
</dbReference>
<feature type="zinc finger region" description="dksA C4-type" evidence="4">
    <location>
        <begin position="83"/>
        <end position="107"/>
    </location>
</feature>
<dbReference type="KEGG" id="daf:Desaf_0248"/>
<dbReference type="PRINTS" id="PR00618">
    <property type="entry name" value="DKSAZNFINGER"/>
</dbReference>
<feature type="domain" description="Zinc finger DksA/TraR C4-type" evidence="5">
    <location>
        <begin position="78"/>
        <end position="113"/>
    </location>
</feature>
<sequence>MNTRGTEEIRHRLTIALQEIEEAHEGSMEMLADGFQAFADTVDVASQETDRKILLALRERDRQRARDIRRALRQLEDGNYGICEECGEPIAPARLKAFPTTTLCVHCKEALEQEQYAHAR</sequence>
<gene>
    <name evidence="7" type="ORF">Desaf_0248</name>
</gene>
<dbReference type="STRING" id="690850.Desaf_0248"/>
<accession>F3YU00</accession>
<evidence type="ECO:0000256" key="2">
    <source>
        <dbReference type="ARBA" id="ARBA00022771"/>
    </source>
</evidence>
<evidence type="ECO:0000259" key="5">
    <source>
        <dbReference type="Pfam" id="PF01258"/>
    </source>
</evidence>
<dbReference type="InterPro" id="IPR037187">
    <property type="entry name" value="DnaK_N"/>
</dbReference>
<dbReference type="SUPFAM" id="SSF109635">
    <property type="entry name" value="DnaK suppressor protein DksA, alpha-hairpin domain"/>
    <property type="match status" value="1"/>
</dbReference>
<dbReference type="PROSITE" id="PS51128">
    <property type="entry name" value="ZF_DKSA_2"/>
    <property type="match status" value="1"/>
</dbReference>
<dbReference type="InterPro" id="IPR048489">
    <property type="entry name" value="DksA_N"/>
</dbReference>
<dbReference type="Gene3D" id="1.20.120.910">
    <property type="entry name" value="DksA, coiled-coil domain"/>
    <property type="match status" value="1"/>
</dbReference>
<organism evidence="7 8">
    <name type="scientific">Desulfocurvibacter africanus subsp. africanus str. Walvis Bay</name>
    <dbReference type="NCBI Taxonomy" id="690850"/>
    <lineage>
        <taxon>Bacteria</taxon>
        <taxon>Pseudomonadati</taxon>
        <taxon>Thermodesulfobacteriota</taxon>
        <taxon>Desulfovibrionia</taxon>
        <taxon>Desulfovibrionales</taxon>
        <taxon>Desulfovibrionaceae</taxon>
        <taxon>Desulfocurvibacter</taxon>
    </lineage>
</organism>
<keyword evidence="1" id="KW-0479">Metal-binding</keyword>
<dbReference type="InterPro" id="IPR000962">
    <property type="entry name" value="Znf_DskA_TraR"/>
</dbReference>
<evidence type="ECO:0000256" key="4">
    <source>
        <dbReference type="PROSITE-ProRule" id="PRU00510"/>
    </source>
</evidence>
<evidence type="ECO:0000256" key="3">
    <source>
        <dbReference type="ARBA" id="ARBA00022833"/>
    </source>
</evidence>
<dbReference type="AlphaFoldDB" id="F3YU00"/>
<evidence type="ECO:0000313" key="8">
    <source>
        <dbReference type="Proteomes" id="UP000007844"/>
    </source>
</evidence>
<evidence type="ECO:0000259" key="6">
    <source>
        <dbReference type="Pfam" id="PF21157"/>
    </source>
</evidence>
<dbReference type="GO" id="GO:0008270">
    <property type="term" value="F:zinc ion binding"/>
    <property type="evidence" value="ECO:0007669"/>
    <property type="project" value="UniProtKB-KW"/>
</dbReference>
<dbReference type="SUPFAM" id="SSF57716">
    <property type="entry name" value="Glucocorticoid receptor-like (DNA-binding domain)"/>
    <property type="match status" value="1"/>
</dbReference>